<evidence type="ECO:0000313" key="3">
    <source>
        <dbReference type="EMBL" id="CAH2226474.1"/>
    </source>
</evidence>
<dbReference type="InterPro" id="IPR029526">
    <property type="entry name" value="PGBD"/>
</dbReference>
<feature type="region of interest" description="Disordered" evidence="1">
    <location>
        <begin position="14"/>
        <end position="97"/>
    </location>
</feature>
<proteinExistence type="predicted"/>
<dbReference type="Pfam" id="PF13843">
    <property type="entry name" value="DDE_Tnp_1_7"/>
    <property type="match status" value="1"/>
</dbReference>
<accession>A0A8S4QVY0</accession>
<dbReference type="Proteomes" id="UP000838756">
    <property type="component" value="Unassembled WGS sequence"/>
</dbReference>
<reference evidence="3" key="1">
    <citation type="submission" date="2022-03" db="EMBL/GenBank/DDBJ databases">
        <authorList>
            <person name="Lindestad O."/>
        </authorList>
    </citation>
    <scope>NUCLEOTIDE SEQUENCE</scope>
</reference>
<feature type="compositionally biased region" description="Basic and acidic residues" evidence="1">
    <location>
        <begin position="80"/>
        <end position="94"/>
    </location>
</feature>
<name>A0A8S4QVY0_9NEOP</name>
<comment type="caution">
    <text evidence="3">The sequence shown here is derived from an EMBL/GenBank/DDBJ whole genome shotgun (WGS) entry which is preliminary data.</text>
</comment>
<sequence>MLINYKGYLRRPHRQCLSGSSVNDVLEESERSADEQDPRCAMSSDESGSREHDPYSDSAGEYGSDREYNPAEDQTVLSDSSDHQQDHGDSDRTVSDIPNQEFSDMQANLCMILDPTLNDDIDPMPPHLEFEFDVTNAGTQVNLDGTTKPIQVLDYLLTDELVDLIVSCTNAYGEALCSSNRPHTRGSRIQTFKPTDKIDMKKFLGLCLLQGHLESPSIRKSFTITDPLYYHPIFSYSMSGRRFEQLLRCLCISDLDSKGMGKVKHFANKVINNFQNLNHPHKELSLDESLLQFRGRFDDLFDGTSSRRKQDMA</sequence>
<dbReference type="EMBL" id="CAKXAJ010021382">
    <property type="protein sequence ID" value="CAH2226474.1"/>
    <property type="molecule type" value="Genomic_DNA"/>
</dbReference>
<feature type="compositionally biased region" description="Basic and acidic residues" evidence="1">
    <location>
        <begin position="28"/>
        <end position="38"/>
    </location>
</feature>
<evidence type="ECO:0000259" key="2">
    <source>
        <dbReference type="Pfam" id="PF13843"/>
    </source>
</evidence>
<dbReference type="PANTHER" id="PTHR46599:SF3">
    <property type="entry name" value="PIGGYBAC TRANSPOSABLE ELEMENT-DERIVED PROTEIN 4"/>
    <property type="match status" value="1"/>
</dbReference>
<evidence type="ECO:0000256" key="1">
    <source>
        <dbReference type="SAM" id="MobiDB-lite"/>
    </source>
</evidence>
<keyword evidence="4" id="KW-1185">Reference proteome</keyword>
<feature type="domain" description="PiggyBac transposable element-derived protein" evidence="2">
    <location>
        <begin position="149"/>
        <end position="301"/>
    </location>
</feature>
<dbReference type="PANTHER" id="PTHR46599">
    <property type="entry name" value="PIGGYBAC TRANSPOSABLE ELEMENT-DERIVED PROTEIN 4"/>
    <property type="match status" value="1"/>
</dbReference>
<organism evidence="3 4">
    <name type="scientific">Pararge aegeria aegeria</name>
    <dbReference type="NCBI Taxonomy" id="348720"/>
    <lineage>
        <taxon>Eukaryota</taxon>
        <taxon>Metazoa</taxon>
        <taxon>Ecdysozoa</taxon>
        <taxon>Arthropoda</taxon>
        <taxon>Hexapoda</taxon>
        <taxon>Insecta</taxon>
        <taxon>Pterygota</taxon>
        <taxon>Neoptera</taxon>
        <taxon>Endopterygota</taxon>
        <taxon>Lepidoptera</taxon>
        <taxon>Glossata</taxon>
        <taxon>Ditrysia</taxon>
        <taxon>Papilionoidea</taxon>
        <taxon>Nymphalidae</taxon>
        <taxon>Satyrinae</taxon>
        <taxon>Satyrini</taxon>
        <taxon>Parargina</taxon>
        <taxon>Pararge</taxon>
    </lineage>
</organism>
<dbReference type="OrthoDB" id="118105at2759"/>
<evidence type="ECO:0000313" key="4">
    <source>
        <dbReference type="Proteomes" id="UP000838756"/>
    </source>
</evidence>
<protein>
    <submittedName>
        <fullName evidence="3">Jg21425 protein</fullName>
    </submittedName>
</protein>
<gene>
    <name evidence="3" type="primary">jg21425</name>
    <name evidence="3" type="ORF">PAEG_LOCUS7178</name>
</gene>
<dbReference type="AlphaFoldDB" id="A0A8S4QVY0"/>